<gene>
    <name evidence="2" type="ORF">T265_09100</name>
</gene>
<evidence type="ECO:0000256" key="1">
    <source>
        <dbReference type="SAM" id="MobiDB-lite"/>
    </source>
</evidence>
<evidence type="ECO:0000313" key="3">
    <source>
        <dbReference type="Proteomes" id="UP000054324"/>
    </source>
</evidence>
<dbReference type="RefSeq" id="XP_009173352.1">
    <property type="nucleotide sequence ID" value="XM_009175088.1"/>
</dbReference>
<evidence type="ECO:0000313" key="2">
    <source>
        <dbReference type="EMBL" id="KER22894.1"/>
    </source>
</evidence>
<feature type="region of interest" description="Disordered" evidence="1">
    <location>
        <begin position="107"/>
        <end position="152"/>
    </location>
</feature>
<protein>
    <submittedName>
        <fullName evidence="2">Uncharacterized protein</fullName>
    </submittedName>
</protein>
<reference evidence="2 3" key="1">
    <citation type="submission" date="2013-11" db="EMBL/GenBank/DDBJ databases">
        <title>Opisthorchis viverrini - life in the bile duct.</title>
        <authorList>
            <person name="Young N.D."/>
            <person name="Nagarajan N."/>
            <person name="Lin S.J."/>
            <person name="Korhonen P.K."/>
            <person name="Jex A.R."/>
            <person name="Hall R.S."/>
            <person name="Safavi-Hemami H."/>
            <person name="Kaewkong W."/>
            <person name="Bertrand D."/>
            <person name="Gao S."/>
            <person name="Seet Q."/>
            <person name="Wongkham S."/>
            <person name="Teh B.T."/>
            <person name="Wongkham C."/>
            <person name="Intapan P.M."/>
            <person name="Maleewong W."/>
            <person name="Yang X."/>
            <person name="Hu M."/>
            <person name="Wang Z."/>
            <person name="Hofmann A."/>
            <person name="Sternberg P.W."/>
            <person name="Tan P."/>
            <person name="Wang J."/>
            <person name="Gasser R.B."/>
        </authorList>
    </citation>
    <scope>NUCLEOTIDE SEQUENCE [LARGE SCALE GENOMIC DNA]</scope>
</reference>
<dbReference type="GeneID" id="20323279"/>
<name>A0A075A626_OPIVI</name>
<organism evidence="2 3">
    <name type="scientific">Opisthorchis viverrini</name>
    <name type="common">Southeast Asian liver fluke</name>
    <dbReference type="NCBI Taxonomy" id="6198"/>
    <lineage>
        <taxon>Eukaryota</taxon>
        <taxon>Metazoa</taxon>
        <taxon>Spiralia</taxon>
        <taxon>Lophotrochozoa</taxon>
        <taxon>Platyhelminthes</taxon>
        <taxon>Trematoda</taxon>
        <taxon>Digenea</taxon>
        <taxon>Opisthorchiida</taxon>
        <taxon>Opisthorchiata</taxon>
        <taxon>Opisthorchiidae</taxon>
        <taxon>Opisthorchis</taxon>
    </lineage>
</organism>
<dbReference type="OrthoDB" id="6272382at2759"/>
<dbReference type="EMBL" id="KL596874">
    <property type="protein sequence ID" value="KER22894.1"/>
    <property type="molecule type" value="Genomic_DNA"/>
</dbReference>
<dbReference type="Proteomes" id="UP000054324">
    <property type="component" value="Unassembled WGS sequence"/>
</dbReference>
<keyword evidence="3" id="KW-1185">Reference proteome</keyword>
<dbReference type="CTD" id="20323279"/>
<accession>A0A075A626</accession>
<sequence length="292" mass="32938">MHSSPLNPALHRSLTVLDLCTNIPARACSAQLPTPQIIGERNCGSYNQYTTSTWFLQLTMMMMMMIDAFANNFSPVNNYYLRMVIIRRDTPILSETVNGFMSHRFKSKYDRHESHHSSSRHRRHRHRSHSRSPSRGQEIEIQMKPLVLASENETTRQNEIDYIEGSSFTQKSFSSSRSHPKPFAPDSSGPVASATKSQYSSMLAERAHEAAIFGQLTIPPSSTVLGSDPSESKERLVSSVDTVKQLIHPQFDKPDETAWNNWLIRLRELKEARAKAAADAKKIRPTNGVPAS</sequence>
<proteinExistence type="predicted"/>
<dbReference type="KEGG" id="ovi:T265_09100"/>
<feature type="compositionally biased region" description="Basic and acidic residues" evidence="1">
    <location>
        <begin position="107"/>
        <end position="116"/>
    </location>
</feature>
<feature type="region of interest" description="Disordered" evidence="1">
    <location>
        <begin position="171"/>
        <end position="194"/>
    </location>
</feature>
<dbReference type="AlphaFoldDB" id="A0A075A626"/>
<feature type="compositionally biased region" description="Basic residues" evidence="1">
    <location>
        <begin position="117"/>
        <end position="132"/>
    </location>
</feature>